<dbReference type="EMBL" id="BAABIQ010000044">
    <property type="protein sequence ID" value="GAA4806886.1"/>
    <property type="molecule type" value="Genomic_DNA"/>
</dbReference>
<dbReference type="Gene3D" id="2.160.20.10">
    <property type="entry name" value="Single-stranded right-handed beta-helix, Pectin lyase-like"/>
    <property type="match status" value="1"/>
</dbReference>
<accession>A0ABP9CA88</accession>
<dbReference type="InterPro" id="IPR057275">
    <property type="entry name" value="Beta-barrel_GLAA-B_I"/>
</dbReference>
<evidence type="ECO:0000256" key="4">
    <source>
        <dbReference type="ARBA" id="ARBA00022737"/>
    </source>
</evidence>
<organism evidence="9 10">
    <name type="scientific">Olivibacter ginsenosidimutans</name>
    <dbReference type="NCBI Taxonomy" id="1176537"/>
    <lineage>
        <taxon>Bacteria</taxon>
        <taxon>Pseudomonadati</taxon>
        <taxon>Bacteroidota</taxon>
        <taxon>Sphingobacteriia</taxon>
        <taxon>Sphingobacteriales</taxon>
        <taxon>Sphingobacteriaceae</taxon>
        <taxon>Olivibacter</taxon>
    </lineage>
</organism>
<comment type="catalytic activity">
    <reaction evidence="1">
        <text>Hydrolysis of terminal, non-reducing alpha-D-galactose residues in alpha-D-galactosides, including galactose oligosaccharides, galactomannans and galactolipids.</text>
        <dbReference type="EC" id="3.2.1.22"/>
    </reaction>
</comment>
<evidence type="ECO:0000259" key="8">
    <source>
        <dbReference type="Pfam" id="PF23764"/>
    </source>
</evidence>
<comment type="catalytic activity">
    <reaction evidence="2">
        <text>Hydrolysis of terminal, non-reducing branched (1-&gt;3)-alpha-D-galactosidic residues, producing free D-galactose.</text>
        <dbReference type="EC" id="3.2.1.n1"/>
    </reaction>
</comment>
<evidence type="ECO:0000259" key="7">
    <source>
        <dbReference type="Pfam" id="PF23763"/>
    </source>
</evidence>
<dbReference type="Proteomes" id="UP001501411">
    <property type="component" value="Unassembled WGS sequence"/>
</dbReference>
<keyword evidence="4" id="KW-0677">Repeat</keyword>
<name>A0ABP9CA88_9SPHI</name>
<dbReference type="Pfam" id="PF23763">
    <property type="entry name" value="Beta-barrel_GLAA-B_I"/>
    <property type="match status" value="1"/>
</dbReference>
<evidence type="ECO:0000313" key="10">
    <source>
        <dbReference type="Proteomes" id="UP001501411"/>
    </source>
</evidence>
<dbReference type="SUPFAM" id="SSF51126">
    <property type="entry name" value="Pectin lyase-like"/>
    <property type="match status" value="1"/>
</dbReference>
<dbReference type="RefSeq" id="WP_345234878.1">
    <property type="nucleotide sequence ID" value="NZ_BAABIQ010000044.1"/>
</dbReference>
<gene>
    <name evidence="9" type="ORF">GCM10023231_40090</name>
</gene>
<dbReference type="InterPro" id="IPR012334">
    <property type="entry name" value="Pectin_lyas_fold"/>
</dbReference>
<dbReference type="InterPro" id="IPR011050">
    <property type="entry name" value="Pectin_lyase_fold/virulence"/>
</dbReference>
<sequence>MNTAVAKARTADHNNIDDTLYVSDFGLKPNTKENAVQAVYQALKKAKGMKNPVLAFAKGRYDFWPDKMLERTYFESNTTDNNPKRLAIFIETMQHLTIDGKGSSFVFHDRIQPITIEKSEQIVIKNLAIDWEFPLTAQALVVDTNSNYLDISLDAKQYPYSIVDGKIIFSAEGWKGVITGVMEVDKETNLIAYNTGDNPSALGSGWQKYTAEKLGKDIVRLHYAFKRKPAKGNILILRHNDRDHALMFINESRNVHIQDVNAYHCAGLGILSQYAENVSFERVNIVPNKTKGRYFSGHDDGLHFSNCRGTIKVEACMFEGLMDDPINVHGTYVRIIRKLGSNKLLCRFMEHMSTGMPWARAGENIAFIDNTSMKTVGNTTVQAFKQISTTDFELTLTSAIPSTIQEGFGLENMDWTPTVLIRTSTFGGNRARGVLVSTPKSIRIEHNVFKSSGSAVLIAGDVNSWYESGAVTDCLIKGNKFLSSCNNSLYQFTEAIISIFPEIPVMNEQTDRYHRNIRMEDNVFFAFDYPILFAQSVDGLSFKHNQLHRSYEFKPFHPRKATFTLIGCRNAQILDNTIDPELLGKNVVLEYMDTHDLRLQDDFILSH</sequence>
<evidence type="ECO:0000313" key="9">
    <source>
        <dbReference type="EMBL" id="GAA4806886.1"/>
    </source>
</evidence>
<keyword evidence="3" id="KW-0732">Signal</keyword>
<keyword evidence="10" id="KW-1185">Reference proteome</keyword>
<evidence type="ECO:0000256" key="6">
    <source>
        <dbReference type="ARBA" id="ARBA00023295"/>
    </source>
</evidence>
<dbReference type="Pfam" id="PF23764">
    <property type="entry name" value="Beta-barrel_GLAA-B_II"/>
    <property type="match status" value="1"/>
</dbReference>
<evidence type="ECO:0000256" key="5">
    <source>
        <dbReference type="ARBA" id="ARBA00022801"/>
    </source>
</evidence>
<reference evidence="10" key="1">
    <citation type="journal article" date="2019" name="Int. J. Syst. Evol. Microbiol.">
        <title>The Global Catalogue of Microorganisms (GCM) 10K type strain sequencing project: providing services to taxonomists for standard genome sequencing and annotation.</title>
        <authorList>
            <consortium name="The Broad Institute Genomics Platform"/>
            <consortium name="The Broad Institute Genome Sequencing Center for Infectious Disease"/>
            <person name="Wu L."/>
            <person name="Ma J."/>
        </authorList>
    </citation>
    <scope>NUCLEOTIDE SEQUENCE [LARGE SCALE GENOMIC DNA]</scope>
    <source>
        <strain evidence="10">JCM 18200</strain>
    </source>
</reference>
<protein>
    <submittedName>
        <fullName evidence="9">Right-handed parallel beta-helix repeat-containing protein</fullName>
    </submittedName>
</protein>
<comment type="caution">
    <text evidence="9">The sequence shown here is derived from an EMBL/GenBank/DDBJ whole genome shotgun (WGS) entry which is preliminary data.</text>
</comment>
<proteinExistence type="predicted"/>
<evidence type="ECO:0000256" key="2">
    <source>
        <dbReference type="ARBA" id="ARBA00001271"/>
    </source>
</evidence>
<dbReference type="InterPro" id="IPR056441">
    <property type="entry name" value="Beta-barrel_GLAA-B_II"/>
</dbReference>
<keyword evidence="5" id="KW-0378">Hydrolase</keyword>
<feature type="domain" description="GLAA-B beta-barrel" evidence="8">
    <location>
        <begin position="343"/>
        <end position="407"/>
    </location>
</feature>
<evidence type="ECO:0000256" key="3">
    <source>
        <dbReference type="ARBA" id="ARBA00022729"/>
    </source>
</evidence>
<keyword evidence="6" id="KW-0326">Glycosidase</keyword>
<feature type="domain" description="GLAA-B beta-barrel" evidence="7">
    <location>
        <begin position="137"/>
        <end position="235"/>
    </location>
</feature>
<evidence type="ECO:0000256" key="1">
    <source>
        <dbReference type="ARBA" id="ARBA00001255"/>
    </source>
</evidence>